<dbReference type="GO" id="GO:0005783">
    <property type="term" value="C:endoplasmic reticulum"/>
    <property type="evidence" value="ECO:0007669"/>
    <property type="project" value="UniProtKB-ARBA"/>
</dbReference>
<dbReference type="InterPro" id="IPR036869">
    <property type="entry name" value="J_dom_sf"/>
</dbReference>
<dbReference type="InterPro" id="IPR018253">
    <property type="entry name" value="DnaJ_domain_CS"/>
</dbReference>
<dbReference type="GO" id="GO:0009507">
    <property type="term" value="C:chloroplast"/>
    <property type="evidence" value="ECO:0007669"/>
    <property type="project" value="TreeGrafter"/>
</dbReference>
<dbReference type="PRINTS" id="PR00625">
    <property type="entry name" value="JDOMAIN"/>
</dbReference>
<dbReference type="PROSITE" id="PS50076">
    <property type="entry name" value="DNAJ_2"/>
    <property type="match status" value="1"/>
</dbReference>
<dbReference type="Pfam" id="PF00226">
    <property type="entry name" value="DnaJ"/>
    <property type="match status" value="1"/>
</dbReference>
<dbReference type="InterPro" id="IPR053232">
    <property type="entry name" value="DnaJ_C/III_chloroplastic"/>
</dbReference>
<dbReference type="Gene3D" id="1.10.287.110">
    <property type="entry name" value="DnaJ domain"/>
    <property type="match status" value="1"/>
</dbReference>
<dbReference type="SUPFAM" id="SSF46565">
    <property type="entry name" value="Chaperone J-domain"/>
    <property type="match status" value="1"/>
</dbReference>
<evidence type="ECO:0000313" key="3">
    <source>
        <dbReference type="RefSeq" id="XP_020091150.1"/>
    </source>
</evidence>
<dbReference type="GeneID" id="109712136"/>
<feature type="domain" description="J" evidence="1">
    <location>
        <begin position="47"/>
        <end position="115"/>
    </location>
</feature>
<dbReference type="Proteomes" id="UP000515123">
    <property type="component" value="Linkage group 6"/>
</dbReference>
<evidence type="ECO:0000259" key="1">
    <source>
        <dbReference type="PROSITE" id="PS50076"/>
    </source>
</evidence>
<organism evidence="2 3">
    <name type="scientific">Ananas comosus</name>
    <name type="common">Pineapple</name>
    <name type="synonym">Ananas ananas</name>
    <dbReference type="NCBI Taxonomy" id="4615"/>
    <lineage>
        <taxon>Eukaryota</taxon>
        <taxon>Viridiplantae</taxon>
        <taxon>Streptophyta</taxon>
        <taxon>Embryophyta</taxon>
        <taxon>Tracheophyta</taxon>
        <taxon>Spermatophyta</taxon>
        <taxon>Magnoliopsida</taxon>
        <taxon>Liliopsida</taxon>
        <taxon>Poales</taxon>
        <taxon>Bromeliaceae</taxon>
        <taxon>Bromelioideae</taxon>
        <taxon>Ananas</taxon>
    </lineage>
</organism>
<keyword evidence="2" id="KW-1185">Reference proteome</keyword>
<dbReference type="SMART" id="SM00271">
    <property type="entry name" value="DnaJ"/>
    <property type="match status" value="1"/>
</dbReference>
<dbReference type="PANTHER" id="PTHR45090:SF3">
    <property type="entry name" value="OS09G0368800 PROTEIN"/>
    <property type="match status" value="1"/>
</dbReference>
<gene>
    <name evidence="3" type="primary">LOC109712136</name>
</gene>
<reference evidence="2" key="1">
    <citation type="journal article" date="2015" name="Nat. Genet.">
        <title>The pineapple genome and the evolution of CAM photosynthesis.</title>
        <authorList>
            <person name="Ming R."/>
            <person name="VanBuren R."/>
            <person name="Wai C.M."/>
            <person name="Tang H."/>
            <person name="Schatz M.C."/>
            <person name="Bowers J.E."/>
            <person name="Lyons E."/>
            <person name="Wang M.L."/>
            <person name="Chen J."/>
            <person name="Biggers E."/>
            <person name="Zhang J."/>
            <person name="Huang L."/>
            <person name="Zhang L."/>
            <person name="Miao W."/>
            <person name="Zhang J."/>
            <person name="Ye Z."/>
            <person name="Miao C."/>
            <person name="Lin Z."/>
            <person name="Wang H."/>
            <person name="Zhou H."/>
            <person name="Yim W.C."/>
            <person name="Priest H.D."/>
            <person name="Zheng C."/>
            <person name="Woodhouse M."/>
            <person name="Edger P.P."/>
            <person name="Guyot R."/>
            <person name="Guo H.B."/>
            <person name="Guo H."/>
            <person name="Zheng G."/>
            <person name="Singh R."/>
            <person name="Sharma A."/>
            <person name="Min X."/>
            <person name="Zheng Y."/>
            <person name="Lee H."/>
            <person name="Gurtowski J."/>
            <person name="Sedlazeck F.J."/>
            <person name="Harkess A."/>
            <person name="McKain M.R."/>
            <person name="Liao Z."/>
            <person name="Fang J."/>
            <person name="Liu J."/>
            <person name="Zhang X."/>
            <person name="Zhang Q."/>
            <person name="Hu W."/>
            <person name="Qin Y."/>
            <person name="Wang K."/>
            <person name="Chen L.Y."/>
            <person name="Shirley N."/>
            <person name="Lin Y.R."/>
            <person name="Liu L.Y."/>
            <person name="Hernandez A.G."/>
            <person name="Wright C.L."/>
            <person name="Bulone V."/>
            <person name="Tuskan G.A."/>
            <person name="Heath K."/>
            <person name="Zee F."/>
            <person name="Moore P.H."/>
            <person name="Sunkar R."/>
            <person name="Leebens-Mack J.H."/>
            <person name="Mockler T."/>
            <person name="Bennetzen J.L."/>
            <person name="Freeling M."/>
            <person name="Sankoff D."/>
            <person name="Paterson A.H."/>
            <person name="Zhu X."/>
            <person name="Yang X."/>
            <person name="Smith J.A."/>
            <person name="Cushman J.C."/>
            <person name="Paull R.E."/>
            <person name="Yu Q."/>
        </authorList>
    </citation>
    <scope>NUCLEOTIDE SEQUENCE [LARGE SCALE GENOMIC DNA]</scope>
    <source>
        <strain evidence="2">cv. F153</strain>
    </source>
</reference>
<accession>A0A6P5FCW7</accession>
<evidence type="ECO:0000313" key="2">
    <source>
        <dbReference type="Proteomes" id="UP000515123"/>
    </source>
</evidence>
<dbReference type="AlphaFoldDB" id="A0A6P5FCW7"/>
<reference evidence="3" key="2">
    <citation type="submission" date="2025-08" db="UniProtKB">
        <authorList>
            <consortium name="RefSeq"/>
        </authorList>
    </citation>
    <scope>IDENTIFICATION</scope>
    <source>
        <tissue evidence="3">Leaf</tissue>
    </source>
</reference>
<sequence length="142" mass="16138">MYPLKDTSCSFGLRLSSCGAIPTRRCKLMNTISCKAVNLAMNGAKTNYYKVLSLESETVTVEEIKKAYRSMALRYHPDVCPPSRKEESAKMFVELHRAYETLSNPVLREEYDSKMRSSGNHKAGRSEFSREVWEAQLSGLKD</sequence>
<dbReference type="InterPro" id="IPR001623">
    <property type="entry name" value="DnaJ_domain"/>
</dbReference>
<proteinExistence type="predicted"/>
<name>A0A6P5FCW7_ANACO</name>
<dbReference type="RefSeq" id="XP_020091150.1">
    <property type="nucleotide sequence ID" value="XM_020235561.1"/>
</dbReference>
<dbReference type="PROSITE" id="PS00636">
    <property type="entry name" value="DNAJ_1"/>
    <property type="match status" value="1"/>
</dbReference>
<dbReference type="OrthoDB" id="10250354at2759"/>
<dbReference type="CDD" id="cd06257">
    <property type="entry name" value="DnaJ"/>
    <property type="match status" value="1"/>
</dbReference>
<dbReference type="PANTHER" id="PTHR45090">
    <property type="entry name" value="CHAPERONE PROTEIN DNAJ 20 CHLOROPLASTIC"/>
    <property type="match status" value="1"/>
</dbReference>
<protein>
    <submittedName>
        <fullName evidence="3">Chaperone protein dnaJ 20, chloroplastic-like</fullName>
    </submittedName>
</protein>